<dbReference type="SUPFAM" id="SSF51905">
    <property type="entry name" value="FAD/NAD(P)-binding domain"/>
    <property type="match status" value="1"/>
</dbReference>
<proteinExistence type="predicted"/>
<dbReference type="PRINTS" id="PR00469">
    <property type="entry name" value="PNDRDTASEII"/>
</dbReference>
<dbReference type="PROSITE" id="PS00374">
    <property type="entry name" value="MGMT"/>
    <property type="match status" value="1"/>
</dbReference>
<reference evidence="11" key="1">
    <citation type="submission" date="2009-07" db="EMBL/GenBank/DDBJ databases">
        <title>Complete sequence of Methylotenera mobilis JLW8.</title>
        <authorList>
            <consortium name="US DOE Joint Genome Institute"/>
            <person name="Lucas S."/>
            <person name="Copeland A."/>
            <person name="Lapidus A."/>
            <person name="Glavina del Rio T."/>
            <person name="Tice H."/>
            <person name="Bruce D."/>
            <person name="Goodwin L."/>
            <person name="Pitluck S."/>
            <person name="LaButti K.M."/>
            <person name="Clum A."/>
            <person name="Larimer F."/>
            <person name="Land M."/>
            <person name="Hauser L."/>
            <person name="Kyrpides N."/>
            <person name="Mikhailova N."/>
            <person name="Kayluzhnaya M."/>
            <person name="Chistoserdova L."/>
        </authorList>
    </citation>
    <scope>NUCLEOTIDE SEQUENCE [LARGE SCALE GENOMIC DNA]</scope>
    <source>
        <strain evidence="11">JLW8 / ATCC BAA-1282 / DSM 17540</strain>
    </source>
</reference>
<evidence type="ECO:0000256" key="2">
    <source>
        <dbReference type="ARBA" id="ARBA00022485"/>
    </source>
</evidence>
<dbReference type="GO" id="GO:0006281">
    <property type="term" value="P:DNA repair"/>
    <property type="evidence" value="ECO:0007669"/>
    <property type="project" value="InterPro"/>
</dbReference>
<keyword evidence="3" id="KW-0479">Metal-binding</keyword>
<evidence type="ECO:0000256" key="7">
    <source>
        <dbReference type="SAM" id="MobiDB-lite"/>
    </source>
</evidence>
<dbReference type="InterPro" id="IPR036188">
    <property type="entry name" value="FAD/NAD-bd_sf"/>
</dbReference>
<dbReference type="PROSITE" id="PS50042">
    <property type="entry name" value="CNMP_BINDING_3"/>
    <property type="match status" value="2"/>
</dbReference>
<dbReference type="KEGG" id="mmb:Mmol_1047"/>
<dbReference type="GO" id="GO:0003908">
    <property type="term" value="F:methylated-DNA-[protein]-cysteine S-methyltransferase activity"/>
    <property type="evidence" value="ECO:0007669"/>
    <property type="project" value="InterPro"/>
</dbReference>
<feature type="region of interest" description="Disordered" evidence="7">
    <location>
        <begin position="604"/>
        <end position="625"/>
    </location>
</feature>
<dbReference type="InterPro" id="IPR001497">
    <property type="entry name" value="MethylDNA_cys_MeTrfase_AS"/>
</dbReference>
<dbReference type="InterPro" id="IPR050294">
    <property type="entry name" value="RnfB_subfamily"/>
</dbReference>
<dbReference type="PROSITE" id="PS51379">
    <property type="entry name" value="4FE4S_FER_2"/>
    <property type="match status" value="2"/>
</dbReference>
<dbReference type="InterPro" id="IPR017896">
    <property type="entry name" value="4Fe4S_Fe-S-bd"/>
</dbReference>
<evidence type="ECO:0000313" key="11">
    <source>
        <dbReference type="Proteomes" id="UP000002742"/>
    </source>
</evidence>
<name>C6WVK7_METML</name>
<evidence type="ECO:0000259" key="8">
    <source>
        <dbReference type="PROSITE" id="PS50042"/>
    </source>
</evidence>
<dbReference type="Pfam" id="PF00027">
    <property type="entry name" value="cNMP_binding"/>
    <property type="match status" value="2"/>
</dbReference>
<keyword evidence="6" id="KW-0411">Iron-sulfur</keyword>
<feature type="domain" description="4Fe-4S ferredoxin-type" evidence="9">
    <location>
        <begin position="715"/>
        <end position="743"/>
    </location>
</feature>
<dbReference type="PRINTS" id="PR00368">
    <property type="entry name" value="FADPNR"/>
</dbReference>
<evidence type="ECO:0000313" key="10">
    <source>
        <dbReference type="EMBL" id="ACT47956.1"/>
    </source>
</evidence>
<dbReference type="InterPro" id="IPR018490">
    <property type="entry name" value="cNMP-bd_dom_sf"/>
</dbReference>
<dbReference type="Gene3D" id="2.60.120.10">
    <property type="entry name" value="Jelly Rolls"/>
    <property type="match status" value="2"/>
</dbReference>
<dbReference type="eggNOG" id="COG1142">
    <property type="taxonomic scope" value="Bacteria"/>
</dbReference>
<evidence type="ECO:0000256" key="6">
    <source>
        <dbReference type="ARBA" id="ARBA00023014"/>
    </source>
</evidence>
<protein>
    <submittedName>
        <fullName evidence="10">Cyclic nucleotide-binding protein</fullName>
    </submittedName>
</protein>
<dbReference type="InterPro" id="IPR000595">
    <property type="entry name" value="cNMP-bd_dom"/>
</dbReference>
<dbReference type="Gene3D" id="3.50.50.60">
    <property type="entry name" value="FAD/NAD(P)-binding domain"/>
    <property type="match status" value="2"/>
</dbReference>
<dbReference type="Proteomes" id="UP000002742">
    <property type="component" value="Chromosome"/>
</dbReference>
<dbReference type="Pfam" id="PF13738">
    <property type="entry name" value="Pyr_redox_3"/>
    <property type="match status" value="1"/>
</dbReference>
<dbReference type="SUPFAM" id="SSF51206">
    <property type="entry name" value="cAMP-binding domain-like"/>
    <property type="match status" value="2"/>
</dbReference>
<evidence type="ECO:0000256" key="3">
    <source>
        <dbReference type="ARBA" id="ARBA00022723"/>
    </source>
</evidence>
<dbReference type="GO" id="GO:0051539">
    <property type="term" value="F:4 iron, 4 sulfur cluster binding"/>
    <property type="evidence" value="ECO:0007669"/>
    <property type="project" value="UniProtKB-KW"/>
</dbReference>
<evidence type="ECO:0000256" key="1">
    <source>
        <dbReference type="ARBA" id="ARBA00022448"/>
    </source>
</evidence>
<dbReference type="RefSeq" id="WP_015831991.1">
    <property type="nucleotide sequence ID" value="NC_012968.1"/>
</dbReference>
<keyword evidence="4" id="KW-0249">Electron transport</keyword>
<dbReference type="PANTHER" id="PTHR42859">
    <property type="entry name" value="OXIDOREDUCTASE"/>
    <property type="match status" value="1"/>
</dbReference>
<accession>C6WVK7</accession>
<dbReference type="PROSITE" id="PS00198">
    <property type="entry name" value="4FE4S_FER_1"/>
    <property type="match status" value="1"/>
</dbReference>
<dbReference type="AlphaFoldDB" id="C6WVK7"/>
<keyword evidence="5" id="KW-0408">Iron</keyword>
<keyword evidence="1" id="KW-0813">Transport</keyword>
<organism evidence="10 11">
    <name type="scientific">Methylotenera mobilis (strain JLW8 / ATCC BAA-1282 / DSM 17540)</name>
    <dbReference type="NCBI Taxonomy" id="583345"/>
    <lineage>
        <taxon>Bacteria</taxon>
        <taxon>Pseudomonadati</taxon>
        <taxon>Pseudomonadota</taxon>
        <taxon>Betaproteobacteria</taxon>
        <taxon>Nitrosomonadales</taxon>
        <taxon>Methylophilaceae</taxon>
        <taxon>Methylotenera</taxon>
    </lineage>
</organism>
<sequence length="824" mass="90453">MRNHFDVIIIGAGPSGLSAAARASEQKLSYLLLEATEAAANTIRNYQRRKLVMAEPRGLPLRSPLPFAASLRESVLISWESVIADYKINIRYNSKVVAITRDTESKQPEALTVELSDGNSFTADHVILAIGVQGNLRKLEIPGGDLPQVQYQLDDPEAYQNETIVVIGGGDTGVENALALTGRNQVIVLNRAEDFSNCKESNLTQLTEARQRGALDWLLETRPQSIEANTTGEFPITLLANTPKGVERIPCHRIIARLGALPSRPLLESFGVAFPTADLAALPVLTSRYESNVPGLYIIGALAGYPLIKQGINQGYEVIEHILGNPVEAADTALLREKFASFCSDRGIEDVLDKIQRSVPLLRLLNSLQLRELILESNILQPAAGDIIFERNDYSTSFFFVIEGELEMFIDEDDIADDRFKSGEFFGEMGLLSGRRRIATVRATSQCALIETPRRVILKLINSVQTMRRTLDEVAIKRIVHACIGLSLSEDDLNDLATHAVIKQYAAGEELFHEGDEADGLYLIRRGSVTVSRMMTGREVVLFYVAAGNYVGEMSLISGEPRYATVRAAIATEAILIDIGRMQGIIARNPEVRSSLDARYLQHLQEQEKRQQSETSSDSSSGFSNQSAQSSLISFLIQQGVGEATDVLLIDESLCVRCNHCEQACADTHGGATRLDRDTGPIYANIRVPTSCRHCEHPHCMKDCPPDAIHRAPHGEVYIDDSCIGCGNCQQNCPYDVIQMAVIQDQPEQSLWQMLLGIRPKQVASTNNTKVAVKCDMCKDIADGPVCVRACPVGAALRVNPEQLLGYASNNVADEHHILGFDDA</sequence>
<feature type="domain" description="Cyclic nucleotide-binding" evidence="8">
    <location>
        <begin position="484"/>
        <end position="603"/>
    </location>
</feature>
<feature type="compositionally biased region" description="Low complexity" evidence="7">
    <location>
        <begin position="613"/>
        <end position="625"/>
    </location>
</feature>
<dbReference type="EMBL" id="CP001672">
    <property type="protein sequence ID" value="ACT47956.1"/>
    <property type="molecule type" value="Genomic_DNA"/>
</dbReference>
<dbReference type="SUPFAM" id="SSF54862">
    <property type="entry name" value="4Fe-4S ferredoxins"/>
    <property type="match status" value="1"/>
</dbReference>
<keyword evidence="2" id="KW-0004">4Fe-4S</keyword>
<dbReference type="Pfam" id="PF13247">
    <property type="entry name" value="Fer4_11"/>
    <property type="match status" value="1"/>
</dbReference>
<dbReference type="eggNOG" id="COG0664">
    <property type="taxonomic scope" value="Bacteria"/>
</dbReference>
<keyword evidence="11" id="KW-1185">Reference proteome</keyword>
<dbReference type="InterPro" id="IPR017900">
    <property type="entry name" value="4Fe4S_Fe_S_CS"/>
</dbReference>
<dbReference type="HOGENOM" id="CLU_017501_0_0_4"/>
<dbReference type="Gene3D" id="3.30.70.20">
    <property type="match status" value="2"/>
</dbReference>
<dbReference type="SMART" id="SM00100">
    <property type="entry name" value="cNMP"/>
    <property type="match status" value="2"/>
</dbReference>
<dbReference type="InterPro" id="IPR014710">
    <property type="entry name" value="RmlC-like_jellyroll"/>
</dbReference>
<evidence type="ECO:0000259" key="9">
    <source>
        <dbReference type="PROSITE" id="PS51379"/>
    </source>
</evidence>
<feature type="domain" description="Cyclic nucleotide-binding" evidence="8">
    <location>
        <begin position="361"/>
        <end position="478"/>
    </location>
</feature>
<dbReference type="STRING" id="583345.Mmol_1047"/>
<dbReference type="CDD" id="cd00038">
    <property type="entry name" value="CAP_ED"/>
    <property type="match status" value="2"/>
</dbReference>
<dbReference type="CDD" id="cd16367">
    <property type="entry name" value="DMSOR_beta_like"/>
    <property type="match status" value="1"/>
</dbReference>
<dbReference type="PANTHER" id="PTHR42859:SF10">
    <property type="entry name" value="DIMETHYLSULFOXIDE REDUCTASE CHAIN B"/>
    <property type="match status" value="1"/>
</dbReference>
<dbReference type="OrthoDB" id="9779457at2"/>
<dbReference type="GO" id="GO:0046872">
    <property type="term" value="F:metal ion binding"/>
    <property type="evidence" value="ECO:0007669"/>
    <property type="project" value="UniProtKB-KW"/>
</dbReference>
<reference evidence="10 11" key="2">
    <citation type="journal article" date="2011" name="J. Bacteriol.">
        <title>Genomes of three methylotrophs from a single niche uncover genetic and metabolic divergence of Methylophilaceae.</title>
        <authorList>
            <person name="Lapidus A."/>
            <person name="Clum A."/>
            <person name="Labutti K."/>
            <person name="Kaluzhnaya M.G."/>
            <person name="Lim S."/>
            <person name="Beck D.A."/>
            <person name="Glavina Del Rio T."/>
            <person name="Nolan M."/>
            <person name="Mavromatis K."/>
            <person name="Huntemann M."/>
            <person name="Lucas S."/>
            <person name="Lidstrom M.E."/>
            <person name="Ivanova N."/>
            <person name="Chistoserdova L."/>
        </authorList>
    </citation>
    <scope>NUCLEOTIDE SEQUENCE [LARGE SCALE GENOMIC DNA]</scope>
    <source>
        <strain evidence="11">JLW8 / ATCC BAA-1282 / DSM 17540</strain>
    </source>
</reference>
<gene>
    <name evidence="10" type="ordered locus">Mmol_1047</name>
</gene>
<evidence type="ECO:0000256" key="4">
    <source>
        <dbReference type="ARBA" id="ARBA00022982"/>
    </source>
</evidence>
<feature type="domain" description="4Fe-4S ferredoxin-type" evidence="9">
    <location>
        <begin position="646"/>
        <end position="678"/>
    </location>
</feature>
<dbReference type="eggNOG" id="COG0492">
    <property type="taxonomic scope" value="Bacteria"/>
</dbReference>
<evidence type="ECO:0000256" key="5">
    <source>
        <dbReference type="ARBA" id="ARBA00023004"/>
    </source>
</evidence>